<dbReference type="Pfam" id="PF07589">
    <property type="entry name" value="PEP-CTERM"/>
    <property type="match status" value="1"/>
</dbReference>
<keyword evidence="3" id="KW-1185">Reference proteome</keyword>
<dbReference type="NCBIfam" id="NF035944">
    <property type="entry name" value="PEPxxWA-CTERM"/>
    <property type="match status" value="1"/>
</dbReference>
<dbReference type="EMBL" id="CP059851">
    <property type="protein sequence ID" value="QMW24641.1"/>
    <property type="molecule type" value="Genomic_DNA"/>
</dbReference>
<reference evidence="2 3" key="1">
    <citation type="submission" date="2020-07" db="EMBL/GenBank/DDBJ databases">
        <title>Complete genome sequence for Sandaracinobacter sp. M6.</title>
        <authorList>
            <person name="Tang Y."/>
            <person name="Liu Q."/>
            <person name="Guo Z."/>
            <person name="Lei P."/>
            <person name="Huang B."/>
        </authorList>
    </citation>
    <scope>NUCLEOTIDE SEQUENCE [LARGE SCALE GENOMIC DNA]</scope>
    <source>
        <strain evidence="2 3">M6</strain>
    </source>
</reference>
<gene>
    <name evidence="2" type="ORF">H3309_11085</name>
</gene>
<protein>
    <submittedName>
        <fullName evidence="2">PEPxxWA-CTERM sorting domain-containing protein</fullName>
    </submittedName>
</protein>
<evidence type="ECO:0000259" key="1">
    <source>
        <dbReference type="Pfam" id="PF07589"/>
    </source>
</evidence>
<dbReference type="InterPro" id="IPR013424">
    <property type="entry name" value="Ice-binding_C"/>
</dbReference>
<sequence>MTGGTPPLGAGVNFDAVVVVRGNGTGSVVTFGAGAPVNNPLPPEFITVSGSGVRVFVPFNLLPSTGFDIADYGYNLWPRYLSGSNTQIADFAPDDSTFTASAIPEPASWALMIAGFGLVGGTLRRRRLAA</sequence>
<accession>A0A7G5IMP9</accession>
<proteinExistence type="predicted"/>
<evidence type="ECO:0000313" key="3">
    <source>
        <dbReference type="Proteomes" id="UP000515292"/>
    </source>
</evidence>
<dbReference type="NCBIfam" id="TIGR02595">
    <property type="entry name" value="PEP_CTERM"/>
    <property type="match status" value="1"/>
</dbReference>
<dbReference type="Proteomes" id="UP000515292">
    <property type="component" value="Chromosome"/>
</dbReference>
<organism evidence="2 3">
    <name type="scientific">Sandaracinobacteroides saxicola</name>
    <dbReference type="NCBI Taxonomy" id="2759707"/>
    <lineage>
        <taxon>Bacteria</taxon>
        <taxon>Pseudomonadati</taxon>
        <taxon>Pseudomonadota</taxon>
        <taxon>Alphaproteobacteria</taxon>
        <taxon>Sphingomonadales</taxon>
        <taxon>Sphingosinicellaceae</taxon>
        <taxon>Sandaracinobacteroides</taxon>
    </lineage>
</organism>
<dbReference type="AlphaFoldDB" id="A0A7G5IMP9"/>
<feature type="domain" description="Ice-binding protein C-terminal" evidence="1">
    <location>
        <begin position="102"/>
        <end position="127"/>
    </location>
</feature>
<dbReference type="KEGG" id="sand:H3309_11085"/>
<name>A0A7G5IMP9_9SPHN</name>
<evidence type="ECO:0000313" key="2">
    <source>
        <dbReference type="EMBL" id="QMW24641.1"/>
    </source>
</evidence>